<feature type="compositionally biased region" description="Low complexity" evidence="3">
    <location>
        <begin position="1135"/>
        <end position="1149"/>
    </location>
</feature>
<dbReference type="PROSITE" id="PS51450">
    <property type="entry name" value="LRR"/>
    <property type="match status" value="6"/>
</dbReference>
<dbReference type="InterPro" id="IPR032675">
    <property type="entry name" value="LRR_dom_sf"/>
</dbReference>
<gene>
    <name evidence="4" type="ORF">C8A01DRAFT_13672</name>
</gene>
<feature type="region of interest" description="Disordered" evidence="3">
    <location>
        <begin position="1"/>
        <end position="149"/>
    </location>
</feature>
<name>A0AAN6PMS2_9PEZI</name>
<dbReference type="GO" id="GO:1902412">
    <property type="term" value="P:regulation of mitotic cytokinesis"/>
    <property type="evidence" value="ECO:0007669"/>
    <property type="project" value="TreeGrafter"/>
</dbReference>
<dbReference type="Pfam" id="PF13855">
    <property type="entry name" value="LRR_8"/>
    <property type="match status" value="1"/>
</dbReference>
<dbReference type="SMART" id="SM00364">
    <property type="entry name" value="LRR_BAC"/>
    <property type="match status" value="6"/>
</dbReference>
<dbReference type="InterPro" id="IPR001611">
    <property type="entry name" value="Leu-rich_rpt"/>
</dbReference>
<protein>
    <recommendedName>
        <fullName evidence="6">Septation initiation network scaffold protein cdc11</fullName>
    </recommendedName>
</protein>
<evidence type="ECO:0008006" key="6">
    <source>
        <dbReference type="Google" id="ProtNLM"/>
    </source>
</evidence>
<dbReference type="EMBL" id="MU854336">
    <property type="protein sequence ID" value="KAK4042748.1"/>
    <property type="molecule type" value="Genomic_DNA"/>
</dbReference>
<dbReference type="GO" id="GO:0035591">
    <property type="term" value="F:signaling adaptor activity"/>
    <property type="evidence" value="ECO:0007669"/>
    <property type="project" value="TreeGrafter"/>
</dbReference>
<evidence type="ECO:0000256" key="2">
    <source>
        <dbReference type="ARBA" id="ARBA00022737"/>
    </source>
</evidence>
<feature type="region of interest" description="Disordered" evidence="3">
    <location>
        <begin position="543"/>
        <end position="759"/>
    </location>
</feature>
<feature type="compositionally biased region" description="Low complexity" evidence="3">
    <location>
        <begin position="61"/>
        <end position="75"/>
    </location>
</feature>
<proteinExistence type="predicted"/>
<feature type="region of interest" description="Disordered" evidence="3">
    <location>
        <begin position="429"/>
        <end position="449"/>
    </location>
</feature>
<dbReference type="Gene3D" id="3.80.10.10">
    <property type="entry name" value="Ribonuclease Inhibitor"/>
    <property type="match status" value="2"/>
</dbReference>
<keyword evidence="1" id="KW-0433">Leucine-rich repeat</keyword>
<keyword evidence="5" id="KW-1185">Reference proteome</keyword>
<feature type="compositionally biased region" description="Low complexity" evidence="3">
    <location>
        <begin position="19"/>
        <end position="28"/>
    </location>
</feature>
<feature type="region of interest" description="Disordered" evidence="3">
    <location>
        <begin position="1117"/>
        <end position="1153"/>
    </location>
</feature>
<dbReference type="SMART" id="SM00365">
    <property type="entry name" value="LRR_SD22"/>
    <property type="match status" value="2"/>
</dbReference>
<dbReference type="InterPro" id="IPR052574">
    <property type="entry name" value="CDIRP"/>
</dbReference>
<evidence type="ECO:0000256" key="1">
    <source>
        <dbReference type="ARBA" id="ARBA00022614"/>
    </source>
</evidence>
<feature type="compositionally biased region" description="Pro residues" evidence="3">
    <location>
        <begin position="29"/>
        <end position="40"/>
    </location>
</feature>
<feature type="compositionally biased region" description="Polar residues" evidence="3">
    <location>
        <begin position="396"/>
        <end position="414"/>
    </location>
</feature>
<evidence type="ECO:0000256" key="3">
    <source>
        <dbReference type="SAM" id="MobiDB-lite"/>
    </source>
</evidence>
<dbReference type="GO" id="GO:0061499">
    <property type="term" value="C:outer plaque of mitotic spindle pole body"/>
    <property type="evidence" value="ECO:0007669"/>
    <property type="project" value="TreeGrafter"/>
</dbReference>
<feature type="compositionally biased region" description="Basic and acidic residues" evidence="3">
    <location>
        <begin position="749"/>
        <end position="759"/>
    </location>
</feature>
<reference evidence="5" key="1">
    <citation type="journal article" date="2023" name="Mol. Phylogenet. Evol.">
        <title>Genome-scale phylogeny and comparative genomics of the fungal order Sordariales.</title>
        <authorList>
            <person name="Hensen N."/>
            <person name="Bonometti L."/>
            <person name="Westerberg I."/>
            <person name="Brannstrom I.O."/>
            <person name="Guillou S."/>
            <person name="Cros-Aarteil S."/>
            <person name="Calhoun S."/>
            <person name="Haridas S."/>
            <person name="Kuo A."/>
            <person name="Mondo S."/>
            <person name="Pangilinan J."/>
            <person name="Riley R."/>
            <person name="LaButti K."/>
            <person name="Andreopoulos B."/>
            <person name="Lipzen A."/>
            <person name="Chen C."/>
            <person name="Yan M."/>
            <person name="Daum C."/>
            <person name="Ng V."/>
            <person name="Clum A."/>
            <person name="Steindorff A."/>
            <person name="Ohm R.A."/>
            <person name="Martin F."/>
            <person name="Silar P."/>
            <person name="Natvig D.O."/>
            <person name="Lalanne C."/>
            <person name="Gautier V."/>
            <person name="Ament-Velasquez S.L."/>
            <person name="Kruys A."/>
            <person name="Hutchinson M.I."/>
            <person name="Powell A.J."/>
            <person name="Barry K."/>
            <person name="Miller A.N."/>
            <person name="Grigoriev I.V."/>
            <person name="Debuchy R."/>
            <person name="Gladieux P."/>
            <person name="Hiltunen Thoren M."/>
            <person name="Johannesson H."/>
        </authorList>
    </citation>
    <scope>NUCLEOTIDE SEQUENCE [LARGE SCALE GENOMIC DNA]</scope>
    <source>
        <strain evidence="5">CBS 284.82</strain>
    </source>
</reference>
<sequence length="1804" mass="198690">MGHAWLDSLSEDWVSQPGSDASFAEAAPSPSPDPKLPKPQTPSRIPRLSPHARKFQNALEGSGSNTSNGSNPGSNILGERSINERLAALSRRTPSKLSQELSSPSGRDCHACRSASTSTVNSVVRKTFHRKSMSASQSKGKGGETPEWKRRLVYGDLSYGEQKDLFTSAGTGLENIFKPPQPTPGPSRDGQVGPSYHEHDSQQLDVTVPSSPPLYRRDPSTVEIHEEESARGLPQWPSKRAATSMRYRRTEQSADASRESEFSMQQDSCSHQASNTDQTALSADGESRKVSGRSDICNEDFSPIFIERRQASNGATTFSPADLPPDELRKRLEMLRQNQMFLTGDANEGTVQSHTASRNLETTHDYMRLEGFVNFQRGGRSDEGSFRNHMLSSALNDSSELNPEESLQASTPKQFPTVRVERWDSSEHALVDSPDFPRAPDPSPEKRLAPVHLSPGSPLKLFQPYDTFTNQTLLRRLSQMHGEAGDSSFSIAVDESRIQGDSPSRLLPPANRSGIDDYSSAYANRFGAGELDGYEFNDEFSHISHDATGMDGDKENRDPDEESMLPPHVPIFDLTHNSSPAETPDLVVDRRRKSTTSHPSRRSGRASFPAYFDLSPPGGRRDSSGPEIKRPRTSPSKDPTPKRRRTLHKSDISYGTEDLNSAVDSVHLSHHQMQSALGRFREDARSSSPHESAEPELRASLRPRTPTPSQRSSLQRERQPLAQIERSPARSSRHSQPPAALPVGATVETNRKPSIKTEDFINEANKIMAMIRSKAGLPSGLASVEESDEEKGQPSPDLEGSFEESTQEPFSRPPSRDGRPPLTRMSTKQEDPVLVEQLKKYEEASDMGDLIPSSVRSARLSQEAISVAREQAVEEWTQSQLSESLADIVSDPPNIRISRNPDWQEQSANGLPSQGSAGFNTQSTGISFPTGSSRGSSRGSEARKTIMPESVCHLIPDQVGNMILDRQRNMWVKRKGSGESKESFLQSEVSEDDPFAGIPDLTVDVTKEMQNLLLTGKKEGALQDRVPSDTQISPTKPPRVGLLTRAALDAAAQSPINQFSNPGVAEELVETEIRVNEGRVKEHRRLTISFSSPVASVIQDVAGINDMPSEDSILDQAAEGRDPPARGRRVVSIHTTTKSRSARSRSTSRGPARHLSFRGKSLMARPVSRIDERDEDSALGRDQYQEAASGMELSVLGDYSMVHRDESARQASLSFLVATPGRPPACPVPGVDAAQVISQYVGTFSLSPLSEFTMHRAEETLPLEASYVVGNHHLVTGDQSRRVMSMSMQELVGKLAEVEPFEPYWEDMRELELREKGLSALHALDEYCGQLESLDVSKNKIRNLGGIPSSVLHLRITDNQLSSLTAWNHLMNLQYVDVSNNELTSLAAFKNLIHLRRLRADNNQITSLDGIKYHKGLQTLRVRGNLIEQVDFDGSTLHQLTDLDLKNNQIHQIANIDQLPSLSSLNLDANQLTSFSVDSTQPMTTLRYLRLDDNNLTTLNVRALPHLRLLHADRNALVQIAGFSRARRIDSLSLREQRGDTPLDLPHLLSRAYEVRKLCLSGNLLETFSPRIDLLNLQLLELANCGLSALPQEVGLMLPNLRVLNLNMNALSDLAPLRAVPRLKRLFAVGNRLADPAGVVGVLSGMGSLAVVDLRDNPLTQGFYAPVQVQVLVCKRPPGQGAGDDDDDVEAGKQFVLGEQDAERDGRYCGRLDMDTRVRRRLYETMVGKRCGRVKRLDGLVLRRGGEEVGGEGDVVWLAMKERGLVGKRGRGSSVREGKVAAAAVGEKVVEERSGRWPAEDSFA</sequence>
<feature type="compositionally biased region" description="Basic residues" evidence="3">
    <location>
        <begin position="590"/>
        <end position="604"/>
    </location>
</feature>
<feature type="region of interest" description="Disordered" evidence="3">
    <location>
        <begin position="778"/>
        <end position="833"/>
    </location>
</feature>
<feature type="compositionally biased region" description="Polar residues" evidence="3">
    <location>
        <begin position="262"/>
        <end position="281"/>
    </location>
</feature>
<comment type="caution">
    <text evidence="4">The sequence shown here is derived from an EMBL/GenBank/DDBJ whole genome shotgun (WGS) entry which is preliminary data.</text>
</comment>
<evidence type="ECO:0000313" key="5">
    <source>
        <dbReference type="Proteomes" id="UP001303115"/>
    </source>
</evidence>
<feature type="region of interest" description="Disordered" evidence="3">
    <location>
        <begin position="396"/>
        <end position="416"/>
    </location>
</feature>
<feature type="compositionally biased region" description="Basic and acidic residues" evidence="3">
    <location>
        <begin position="619"/>
        <end position="630"/>
    </location>
</feature>
<feature type="compositionally biased region" description="Polar residues" evidence="3">
    <location>
        <begin position="95"/>
        <end position="105"/>
    </location>
</feature>
<feature type="compositionally biased region" description="Basic and acidic residues" evidence="3">
    <location>
        <begin position="248"/>
        <end position="261"/>
    </location>
</feature>
<dbReference type="GO" id="GO:0031028">
    <property type="term" value="P:septation initiation signaling"/>
    <property type="evidence" value="ECO:0007669"/>
    <property type="project" value="TreeGrafter"/>
</dbReference>
<evidence type="ECO:0000313" key="4">
    <source>
        <dbReference type="EMBL" id="KAK4042748.1"/>
    </source>
</evidence>
<accession>A0AAN6PMS2</accession>
<dbReference type="SMART" id="SM00369">
    <property type="entry name" value="LRR_TYP"/>
    <property type="match status" value="8"/>
</dbReference>
<feature type="compositionally biased region" description="Basic and acidic residues" evidence="3">
    <location>
        <begin position="215"/>
        <end position="230"/>
    </location>
</feature>
<dbReference type="SUPFAM" id="SSF52058">
    <property type="entry name" value="L domain-like"/>
    <property type="match status" value="1"/>
</dbReference>
<dbReference type="PANTHER" id="PTHR47566">
    <property type="match status" value="1"/>
</dbReference>
<dbReference type="Proteomes" id="UP001303115">
    <property type="component" value="Unassembled WGS sequence"/>
</dbReference>
<keyword evidence="2" id="KW-0677">Repeat</keyword>
<dbReference type="InterPro" id="IPR003591">
    <property type="entry name" value="Leu-rich_rpt_typical-subtyp"/>
</dbReference>
<organism evidence="4 5">
    <name type="scientific">Parachaetomium inaequale</name>
    <dbReference type="NCBI Taxonomy" id="2588326"/>
    <lineage>
        <taxon>Eukaryota</taxon>
        <taxon>Fungi</taxon>
        <taxon>Dikarya</taxon>
        <taxon>Ascomycota</taxon>
        <taxon>Pezizomycotina</taxon>
        <taxon>Sordariomycetes</taxon>
        <taxon>Sordariomycetidae</taxon>
        <taxon>Sordariales</taxon>
        <taxon>Chaetomiaceae</taxon>
        <taxon>Parachaetomium</taxon>
    </lineage>
</organism>
<feature type="region of interest" description="Disordered" evidence="3">
    <location>
        <begin position="892"/>
        <end position="943"/>
    </location>
</feature>
<feature type="compositionally biased region" description="Polar residues" evidence="3">
    <location>
        <begin position="901"/>
        <end position="930"/>
    </location>
</feature>
<feature type="compositionally biased region" description="Polar residues" evidence="3">
    <location>
        <begin position="114"/>
        <end position="124"/>
    </location>
</feature>
<feature type="region of interest" description="Disordered" evidence="3">
    <location>
        <begin position="169"/>
        <end position="295"/>
    </location>
</feature>
<dbReference type="PANTHER" id="PTHR47566:SF1">
    <property type="entry name" value="PROTEIN NUD1"/>
    <property type="match status" value="1"/>
</dbReference>